<keyword evidence="1 4" id="KW-0963">Cytoplasm</keyword>
<keyword evidence="5" id="KW-0969">Cilium</keyword>
<evidence type="ECO:0000256" key="2">
    <source>
        <dbReference type="ARBA" id="ARBA00022795"/>
    </source>
</evidence>
<evidence type="ECO:0000313" key="6">
    <source>
        <dbReference type="Proteomes" id="UP000678895"/>
    </source>
</evidence>
<reference evidence="5" key="1">
    <citation type="submission" date="2021-03" db="EMBL/GenBank/DDBJ databases">
        <title>Antimicrobial resistance genes in bacteria isolated from Japanese honey, and their potential for conferring macrolide and lincosamide resistance in the American foulbrood pathogen Paenibacillus larvae.</title>
        <authorList>
            <person name="Okamoto M."/>
            <person name="Kumagai M."/>
            <person name="Kanamori H."/>
            <person name="Takamatsu D."/>
        </authorList>
    </citation>
    <scope>NUCLEOTIDE SEQUENCE</scope>
    <source>
        <strain evidence="5">J41TS4</strain>
    </source>
</reference>
<keyword evidence="5" id="KW-0282">Flagellum</keyword>
<dbReference type="PANTHER" id="PTHR39190">
    <property type="entry name" value="FLAGELLAR ASSEMBLY FACTOR FLIW"/>
    <property type="match status" value="1"/>
</dbReference>
<dbReference type="PANTHER" id="PTHR39190:SF1">
    <property type="entry name" value="FLAGELLAR ASSEMBLY FACTOR FLIW"/>
    <property type="match status" value="1"/>
</dbReference>
<comment type="subcellular location">
    <subcellularLocation>
        <location evidence="4">Cytoplasm</location>
    </subcellularLocation>
</comment>
<dbReference type="GO" id="GO:0005737">
    <property type="term" value="C:cytoplasm"/>
    <property type="evidence" value="ECO:0007669"/>
    <property type="project" value="UniProtKB-SubCell"/>
</dbReference>
<protein>
    <recommendedName>
        <fullName evidence="4">Flagellar assembly factor FliW</fullName>
    </recommendedName>
</protein>
<dbReference type="AlphaFoldDB" id="A0A919XZW0"/>
<dbReference type="InterPro" id="IPR024046">
    <property type="entry name" value="Flagellar_assmbl_FliW_dom_sf"/>
</dbReference>
<gene>
    <name evidence="4 5" type="primary">fliW</name>
    <name evidence="5" type="ORF">J41TS4_17770</name>
</gene>
<organism evidence="5 6">
    <name type="scientific">Paenibacillus apis</name>
    <dbReference type="NCBI Taxonomy" id="1792174"/>
    <lineage>
        <taxon>Bacteria</taxon>
        <taxon>Bacillati</taxon>
        <taxon>Bacillota</taxon>
        <taxon>Bacilli</taxon>
        <taxon>Bacillales</taxon>
        <taxon>Paenibacillaceae</taxon>
        <taxon>Paenibacillus</taxon>
    </lineage>
</organism>
<keyword evidence="2 4" id="KW-1005">Bacterial flagellum biogenesis</keyword>
<keyword evidence="3 4" id="KW-0810">Translation regulation</keyword>
<accession>A0A919XZW0</accession>
<keyword evidence="4" id="KW-0143">Chaperone</keyword>
<evidence type="ECO:0000256" key="3">
    <source>
        <dbReference type="ARBA" id="ARBA00022845"/>
    </source>
</evidence>
<dbReference type="RefSeq" id="WP_044481012.1">
    <property type="nucleotide sequence ID" value="NZ_BORS01000005.1"/>
</dbReference>
<dbReference type="Pfam" id="PF02623">
    <property type="entry name" value="FliW"/>
    <property type="match status" value="1"/>
</dbReference>
<dbReference type="Gene3D" id="2.30.290.10">
    <property type="entry name" value="BH3618-like"/>
    <property type="match status" value="1"/>
</dbReference>
<keyword evidence="6" id="KW-1185">Reference proteome</keyword>
<dbReference type="GO" id="GO:0044780">
    <property type="term" value="P:bacterial-type flagellum assembly"/>
    <property type="evidence" value="ECO:0007669"/>
    <property type="project" value="UniProtKB-UniRule"/>
</dbReference>
<dbReference type="GO" id="GO:0006417">
    <property type="term" value="P:regulation of translation"/>
    <property type="evidence" value="ECO:0007669"/>
    <property type="project" value="UniProtKB-KW"/>
</dbReference>
<name>A0A919XZW0_9BACL</name>
<sequence>MEIETAQFGRIGIADSQIYSFPKGIPGFEEHDRFAIIDIEGTPFSYLQSLVQREISLLITDPFVFYKDYEFELPVSVIEELELGTEIQIRNIVTLQGEMQQSTLNLLAPLVFNTASNVARQVILHDSPYTSRHLLWGSSAPEKGAE</sequence>
<evidence type="ECO:0000256" key="4">
    <source>
        <dbReference type="HAMAP-Rule" id="MF_01185"/>
    </source>
</evidence>
<evidence type="ECO:0000313" key="5">
    <source>
        <dbReference type="EMBL" id="GIO42019.1"/>
    </source>
</evidence>
<comment type="function">
    <text evidence="4">Acts as an anti-CsrA protein, binds CsrA and prevents it from repressing translation of its target genes, one of which is flagellin. Binds to flagellin and participates in the assembly of the flagellum.</text>
</comment>
<proteinExistence type="inferred from homology"/>
<comment type="caution">
    <text evidence="5">The sequence shown here is derived from an EMBL/GenBank/DDBJ whole genome shotgun (WGS) entry which is preliminary data.</text>
</comment>
<dbReference type="InterPro" id="IPR003775">
    <property type="entry name" value="Flagellar_assembly_factor_FliW"/>
</dbReference>
<keyword evidence="5" id="KW-0966">Cell projection</keyword>
<comment type="subunit">
    <text evidence="4">Interacts with translational regulator CsrA and flagellin(s).</text>
</comment>
<dbReference type="Proteomes" id="UP000678895">
    <property type="component" value="Unassembled WGS sequence"/>
</dbReference>
<dbReference type="EMBL" id="BORS01000005">
    <property type="protein sequence ID" value="GIO42019.1"/>
    <property type="molecule type" value="Genomic_DNA"/>
</dbReference>
<dbReference type="SUPFAM" id="SSF141457">
    <property type="entry name" value="BH3618-like"/>
    <property type="match status" value="1"/>
</dbReference>
<evidence type="ECO:0000256" key="1">
    <source>
        <dbReference type="ARBA" id="ARBA00022490"/>
    </source>
</evidence>
<comment type="similarity">
    <text evidence="4">Belongs to the FliW family.</text>
</comment>
<dbReference type="HAMAP" id="MF_01185">
    <property type="entry name" value="FliW"/>
    <property type="match status" value="1"/>
</dbReference>